<dbReference type="InterPro" id="IPR036097">
    <property type="entry name" value="HisK_dim/P_sf"/>
</dbReference>
<keyword evidence="11 12" id="KW-0472">Membrane</keyword>
<dbReference type="SMART" id="SM00388">
    <property type="entry name" value="HisKA"/>
    <property type="match status" value="1"/>
</dbReference>
<dbReference type="SUPFAM" id="SSF55785">
    <property type="entry name" value="PYP-like sensor domain (PAS domain)"/>
    <property type="match status" value="1"/>
</dbReference>
<dbReference type="Gene3D" id="1.10.287.130">
    <property type="match status" value="1"/>
</dbReference>
<dbReference type="InterPro" id="IPR050736">
    <property type="entry name" value="Sensor_HK_Regulatory"/>
</dbReference>
<dbReference type="PANTHER" id="PTHR43711:SF1">
    <property type="entry name" value="HISTIDINE KINASE 1"/>
    <property type="match status" value="1"/>
</dbReference>
<dbReference type="Gene3D" id="3.30.565.10">
    <property type="entry name" value="Histidine kinase-like ATPase, C-terminal domain"/>
    <property type="match status" value="1"/>
</dbReference>
<keyword evidence="7" id="KW-0547">Nucleotide-binding</keyword>
<dbReference type="CDD" id="cd00082">
    <property type="entry name" value="HisKA"/>
    <property type="match status" value="1"/>
</dbReference>
<dbReference type="RefSeq" id="WP_117396162.1">
    <property type="nucleotide sequence ID" value="NZ_CP021330.1"/>
</dbReference>
<sequence>MRNPLTKIQEAYRSPRNGAVHDSVDQLRQRVIQSNAILGLALVAFAVPFAAMLALRQDMQLVFHAVPLAIGSLLSWQLAHSGNVRWAMLVQLLALTGMGVCVTLLDVQDGTIGMAVAAIAALYAYLLGDAKTTKAVAGIAIVGFALQGGLLIQAFSGEPKIVASHLDLSVLYVMIPLGFVGVSLALLREAYYTHSKSQVRAFKHLVESVQDAVAKYTSEGELTYLSHTAEAFFGCKRYELAGNGFVERIHILDRPGYLKALDEARVKGVPRSVEMRMQCVREEQYSFIWVEVSLSPVQEADSAGAGHEVVAIIRDITARKDQEVITQKAHLAAEQANQSKSRFLATMGHELRTPLNAVVGFSDMMLNNIGGELSKDHQEYVTMIRQSGVHLLDTVNMLLDMSKIEAGKFELQTNQFDPAALIEPCFAIVASAAQAKNITLNAEQGKYLPPMVADERACRQILINLLSNAIKFSPEGATVTLRIRPMGTRIELSVLDQGIGIAQTDIERIGEPFFQANNGLTREYEGTGLGLSIVQGLTALHGGEFKIKSRLKQGTTMSVLLPVNAEQTLDDVAENVEAISDMQFKAEAERAAKEAEQEKAAKVS</sequence>
<dbReference type="GO" id="GO:0006355">
    <property type="term" value="P:regulation of DNA-templated transcription"/>
    <property type="evidence" value="ECO:0007669"/>
    <property type="project" value="InterPro"/>
</dbReference>
<keyword evidence="17" id="KW-1185">Reference proteome</keyword>
<evidence type="ECO:0000313" key="17">
    <source>
        <dbReference type="Proteomes" id="UP000258927"/>
    </source>
</evidence>
<accession>A0A2R4MGR3</accession>
<dbReference type="Proteomes" id="UP000258927">
    <property type="component" value="Chromosome"/>
</dbReference>
<dbReference type="InterPro" id="IPR035965">
    <property type="entry name" value="PAS-like_dom_sf"/>
</dbReference>
<evidence type="ECO:0000256" key="8">
    <source>
        <dbReference type="ARBA" id="ARBA00022777"/>
    </source>
</evidence>
<evidence type="ECO:0000313" key="16">
    <source>
        <dbReference type="EMBL" id="AVX05155.1"/>
    </source>
</evidence>
<name>A0A2R4MGR3_9HYPH</name>
<proteinExistence type="predicted"/>
<feature type="domain" description="PAC" evidence="15">
    <location>
        <begin position="271"/>
        <end position="328"/>
    </location>
</feature>
<feature type="transmembrane region" description="Helical" evidence="12">
    <location>
        <begin position="36"/>
        <end position="55"/>
    </location>
</feature>
<dbReference type="GO" id="GO:0005524">
    <property type="term" value="F:ATP binding"/>
    <property type="evidence" value="ECO:0007669"/>
    <property type="project" value="UniProtKB-KW"/>
</dbReference>
<dbReference type="KEGG" id="mmyr:MXMO3_02643"/>
<dbReference type="InterPro" id="IPR000014">
    <property type="entry name" value="PAS"/>
</dbReference>
<dbReference type="PROSITE" id="PS50109">
    <property type="entry name" value="HIS_KIN"/>
    <property type="match status" value="1"/>
</dbReference>
<evidence type="ECO:0000259" key="15">
    <source>
        <dbReference type="PROSITE" id="PS50113"/>
    </source>
</evidence>
<dbReference type="CDD" id="cd00130">
    <property type="entry name" value="PAS"/>
    <property type="match status" value="1"/>
</dbReference>
<dbReference type="SUPFAM" id="SSF47384">
    <property type="entry name" value="Homodimeric domain of signal transducing histidine kinase"/>
    <property type="match status" value="1"/>
</dbReference>
<keyword evidence="6" id="KW-0808">Transferase</keyword>
<dbReference type="InterPro" id="IPR003661">
    <property type="entry name" value="HisK_dim/P_dom"/>
</dbReference>
<feature type="domain" description="Histidine kinase" evidence="13">
    <location>
        <begin position="346"/>
        <end position="565"/>
    </location>
</feature>
<dbReference type="Pfam" id="PF02518">
    <property type="entry name" value="HATPase_c"/>
    <property type="match status" value="1"/>
</dbReference>
<dbReference type="SUPFAM" id="SSF55874">
    <property type="entry name" value="ATPase domain of HSP90 chaperone/DNA topoisomerase II/histidine kinase"/>
    <property type="match status" value="1"/>
</dbReference>
<feature type="transmembrane region" description="Helical" evidence="12">
    <location>
        <begin position="111"/>
        <end position="128"/>
    </location>
</feature>
<dbReference type="GO" id="GO:0005886">
    <property type="term" value="C:plasma membrane"/>
    <property type="evidence" value="ECO:0007669"/>
    <property type="project" value="UniProtKB-SubCell"/>
</dbReference>
<dbReference type="EC" id="2.7.13.3" evidence="3"/>
<evidence type="ECO:0000256" key="6">
    <source>
        <dbReference type="ARBA" id="ARBA00022679"/>
    </source>
</evidence>
<evidence type="ECO:0000256" key="2">
    <source>
        <dbReference type="ARBA" id="ARBA00004236"/>
    </source>
</evidence>
<dbReference type="EMBL" id="CP021330">
    <property type="protein sequence ID" value="AVX05155.1"/>
    <property type="molecule type" value="Genomic_DNA"/>
</dbReference>
<dbReference type="Gene3D" id="3.30.450.20">
    <property type="entry name" value="PAS domain"/>
    <property type="match status" value="1"/>
</dbReference>
<dbReference type="InterPro" id="IPR004358">
    <property type="entry name" value="Sig_transdc_His_kin-like_C"/>
</dbReference>
<gene>
    <name evidence="16" type="ORF">MXMO3_02643</name>
</gene>
<dbReference type="NCBIfam" id="TIGR00229">
    <property type="entry name" value="sensory_box"/>
    <property type="match status" value="1"/>
</dbReference>
<comment type="catalytic activity">
    <reaction evidence="1">
        <text>ATP + protein L-histidine = ADP + protein N-phospho-L-histidine.</text>
        <dbReference type="EC" id="2.7.13.3"/>
    </reaction>
</comment>
<dbReference type="AlphaFoldDB" id="A0A2R4MGR3"/>
<feature type="transmembrane region" description="Helical" evidence="12">
    <location>
        <begin position="168"/>
        <end position="187"/>
    </location>
</feature>
<evidence type="ECO:0000256" key="10">
    <source>
        <dbReference type="ARBA" id="ARBA00023012"/>
    </source>
</evidence>
<dbReference type="FunFam" id="3.30.565.10:FF:000023">
    <property type="entry name" value="PAS domain-containing sensor histidine kinase"/>
    <property type="match status" value="1"/>
</dbReference>
<dbReference type="Pfam" id="PF00989">
    <property type="entry name" value="PAS"/>
    <property type="match status" value="1"/>
</dbReference>
<feature type="transmembrane region" description="Helical" evidence="12">
    <location>
        <begin position="86"/>
        <end position="105"/>
    </location>
</feature>
<evidence type="ECO:0000256" key="1">
    <source>
        <dbReference type="ARBA" id="ARBA00000085"/>
    </source>
</evidence>
<evidence type="ECO:0000256" key="12">
    <source>
        <dbReference type="SAM" id="Phobius"/>
    </source>
</evidence>
<dbReference type="InterPro" id="IPR036890">
    <property type="entry name" value="HATPase_C_sf"/>
</dbReference>
<dbReference type="InterPro" id="IPR013767">
    <property type="entry name" value="PAS_fold"/>
</dbReference>
<dbReference type="GO" id="GO:0000155">
    <property type="term" value="F:phosphorelay sensor kinase activity"/>
    <property type="evidence" value="ECO:0007669"/>
    <property type="project" value="InterPro"/>
</dbReference>
<protein>
    <recommendedName>
        <fullName evidence="3">histidine kinase</fullName>
        <ecNumber evidence="3">2.7.13.3</ecNumber>
    </recommendedName>
</protein>
<feature type="transmembrane region" description="Helical" evidence="12">
    <location>
        <begin position="61"/>
        <end position="79"/>
    </location>
</feature>
<dbReference type="InterPro" id="IPR000700">
    <property type="entry name" value="PAS-assoc_C"/>
</dbReference>
<evidence type="ECO:0000256" key="7">
    <source>
        <dbReference type="ARBA" id="ARBA00022741"/>
    </source>
</evidence>
<dbReference type="STRING" id="1122213.GCA_000423365_00279"/>
<dbReference type="SMART" id="SM00091">
    <property type="entry name" value="PAS"/>
    <property type="match status" value="1"/>
</dbReference>
<keyword evidence="4" id="KW-1003">Cell membrane</keyword>
<dbReference type="PROSITE" id="PS50112">
    <property type="entry name" value="PAS"/>
    <property type="match status" value="1"/>
</dbReference>
<evidence type="ECO:0000256" key="11">
    <source>
        <dbReference type="ARBA" id="ARBA00023136"/>
    </source>
</evidence>
<dbReference type="PROSITE" id="PS50113">
    <property type="entry name" value="PAC"/>
    <property type="match status" value="1"/>
</dbReference>
<keyword evidence="5" id="KW-0597">Phosphoprotein</keyword>
<keyword evidence="10" id="KW-0902">Two-component regulatory system</keyword>
<evidence type="ECO:0000256" key="5">
    <source>
        <dbReference type="ARBA" id="ARBA00022553"/>
    </source>
</evidence>
<evidence type="ECO:0000259" key="14">
    <source>
        <dbReference type="PROSITE" id="PS50112"/>
    </source>
</evidence>
<feature type="domain" description="PAS" evidence="14">
    <location>
        <begin position="198"/>
        <end position="268"/>
    </location>
</feature>
<evidence type="ECO:0000256" key="9">
    <source>
        <dbReference type="ARBA" id="ARBA00022840"/>
    </source>
</evidence>
<dbReference type="Pfam" id="PF00512">
    <property type="entry name" value="HisKA"/>
    <property type="match status" value="1"/>
</dbReference>
<reference evidence="16 17" key="1">
    <citation type="submission" date="2017-05" db="EMBL/GenBank/DDBJ databases">
        <title>Genome Analysis of Maritalea myrionectae HL2708#5.</title>
        <authorList>
            <consortium name="Cotde Inc.-PKNU"/>
            <person name="Jang D."/>
            <person name="Oh H.-M."/>
        </authorList>
    </citation>
    <scope>NUCLEOTIDE SEQUENCE [LARGE SCALE GENOMIC DNA]</scope>
    <source>
        <strain evidence="16 17">HL2708#5</strain>
    </source>
</reference>
<dbReference type="CDD" id="cd16922">
    <property type="entry name" value="HATPase_EvgS-ArcB-TorS-like"/>
    <property type="match status" value="1"/>
</dbReference>
<dbReference type="InterPro" id="IPR003594">
    <property type="entry name" value="HATPase_dom"/>
</dbReference>
<comment type="subcellular location">
    <subcellularLocation>
        <location evidence="2">Cell membrane</location>
    </subcellularLocation>
</comment>
<dbReference type="InterPro" id="IPR005467">
    <property type="entry name" value="His_kinase_dom"/>
</dbReference>
<dbReference type="PANTHER" id="PTHR43711">
    <property type="entry name" value="TWO-COMPONENT HISTIDINE KINASE"/>
    <property type="match status" value="1"/>
</dbReference>
<keyword evidence="9" id="KW-0067">ATP-binding</keyword>
<evidence type="ECO:0000256" key="3">
    <source>
        <dbReference type="ARBA" id="ARBA00012438"/>
    </source>
</evidence>
<keyword evidence="8 16" id="KW-0418">Kinase</keyword>
<feature type="transmembrane region" description="Helical" evidence="12">
    <location>
        <begin position="135"/>
        <end position="156"/>
    </location>
</feature>
<evidence type="ECO:0000259" key="13">
    <source>
        <dbReference type="PROSITE" id="PS50109"/>
    </source>
</evidence>
<dbReference type="PRINTS" id="PR00344">
    <property type="entry name" value="BCTRLSENSOR"/>
</dbReference>
<dbReference type="SMART" id="SM00387">
    <property type="entry name" value="HATPase_c"/>
    <property type="match status" value="1"/>
</dbReference>
<keyword evidence="12" id="KW-0812">Transmembrane</keyword>
<evidence type="ECO:0000256" key="4">
    <source>
        <dbReference type="ARBA" id="ARBA00022475"/>
    </source>
</evidence>
<keyword evidence="12" id="KW-1133">Transmembrane helix</keyword>
<organism evidence="16 17">
    <name type="scientific">Maritalea myrionectae</name>
    <dbReference type="NCBI Taxonomy" id="454601"/>
    <lineage>
        <taxon>Bacteria</taxon>
        <taxon>Pseudomonadati</taxon>
        <taxon>Pseudomonadota</taxon>
        <taxon>Alphaproteobacteria</taxon>
        <taxon>Hyphomicrobiales</taxon>
        <taxon>Devosiaceae</taxon>
        <taxon>Maritalea</taxon>
    </lineage>
</organism>